<dbReference type="OrthoDB" id="9342687at2"/>
<proteinExistence type="predicted"/>
<evidence type="ECO:0000256" key="3">
    <source>
        <dbReference type="ARBA" id="ARBA00022692"/>
    </source>
</evidence>
<dbReference type="PANTHER" id="PTHR40077">
    <property type="entry name" value="MEMBRANE PROTEIN-RELATED"/>
    <property type="match status" value="1"/>
</dbReference>
<evidence type="ECO:0000313" key="9">
    <source>
        <dbReference type="Proteomes" id="UP000247696"/>
    </source>
</evidence>
<evidence type="ECO:0000256" key="5">
    <source>
        <dbReference type="ARBA" id="ARBA00023136"/>
    </source>
</evidence>
<reference evidence="9" key="1">
    <citation type="submission" date="2017-11" db="EMBL/GenBank/DDBJ databases">
        <title>Otitis media/interna in a cat caused by the recently described species Corynebacterium provencense.</title>
        <authorList>
            <person name="Kittl S."/>
            <person name="Brodard I."/>
            <person name="Rychener L."/>
            <person name="Jores J."/>
            <person name="Roosje P."/>
            <person name="Gobeli Brawand S."/>
        </authorList>
    </citation>
    <scope>NUCLEOTIDE SEQUENCE [LARGE SCALE GENOMIC DNA]</scope>
    <source>
        <strain evidence="9">17KM38</strain>
    </source>
</reference>
<dbReference type="NCBIfam" id="TIGR03954">
    <property type="entry name" value="integ_memb_HG"/>
    <property type="match status" value="1"/>
</dbReference>
<dbReference type="Proteomes" id="UP000247696">
    <property type="component" value="Chromosome"/>
</dbReference>
<keyword evidence="9" id="KW-1185">Reference proteome</keyword>
<dbReference type="RefSeq" id="WP_066587873.1">
    <property type="nucleotide sequence ID" value="NZ_CABKVS010000002.1"/>
</dbReference>
<evidence type="ECO:0000259" key="7">
    <source>
        <dbReference type="Pfam" id="PF12823"/>
    </source>
</evidence>
<feature type="transmembrane region" description="Helical" evidence="6">
    <location>
        <begin position="30"/>
        <end position="53"/>
    </location>
</feature>
<keyword evidence="4 6" id="KW-1133">Transmembrane helix</keyword>
<accession>A0A2Z3YZM5</accession>
<name>A0A2Z3YZM5_9CORY</name>
<evidence type="ECO:0000256" key="6">
    <source>
        <dbReference type="SAM" id="Phobius"/>
    </source>
</evidence>
<keyword evidence="2" id="KW-1003">Cell membrane</keyword>
<dbReference type="EMBL" id="CP024988">
    <property type="protein sequence ID" value="AWT26773.1"/>
    <property type="molecule type" value="Genomic_DNA"/>
</dbReference>
<feature type="domain" description="DUF3817" evidence="7">
    <location>
        <begin position="27"/>
        <end position="118"/>
    </location>
</feature>
<dbReference type="GO" id="GO:0005886">
    <property type="term" value="C:plasma membrane"/>
    <property type="evidence" value="ECO:0007669"/>
    <property type="project" value="UniProtKB-SubCell"/>
</dbReference>
<dbReference type="Pfam" id="PF12823">
    <property type="entry name" value="DUF3817"/>
    <property type="match status" value="1"/>
</dbReference>
<keyword evidence="5 6" id="KW-0472">Membrane</keyword>
<protein>
    <recommendedName>
        <fullName evidence="7">DUF3817 domain-containing protein</fullName>
    </recommendedName>
</protein>
<keyword evidence="3 6" id="KW-0812">Transmembrane</keyword>
<sequence length="128" mass="14377">MTSSPSSSPTTAPVVSEDRRRRVAGALKRYSVMAYITGVFLLLLCLEMILKYLVFPPLDVESPGWFSFIAIAHGWIFLIYCLTCLDLGVKARWVPGKWVTTILAGVIPVLSFILERRRRDEVVEAFGL</sequence>
<feature type="transmembrane region" description="Helical" evidence="6">
    <location>
        <begin position="65"/>
        <end position="85"/>
    </location>
</feature>
<dbReference type="KEGG" id="cpre:Csp1_20060"/>
<evidence type="ECO:0000256" key="4">
    <source>
        <dbReference type="ARBA" id="ARBA00022989"/>
    </source>
</evidence>
<feature type="transmembrane region" description="Helical" evidence="6">
    <location>
        <begin position="97"/>
        <end position="114"/>
    </location>
</feature>
<organism evidence="8 9">
    <name type="scientific">Corynebacterium provencense</name>
    <dbReference type="NCBI Taxonomy" id="1737425"/>
    <lineage>
        <taxon>Bacteria</taxon>
        <taxon>Bacillati</taxon>
        <taxon>Actinomycetota</taxon>
        <taxon>Actinomycetes</taxon>
        <taxon>Mycobacteriales</taxon>
        <taxon>Corynebacteriaceae</taxon>
        <taxon>Corynebacterium</taxon>
    </lineage>
</organism>
<evidence type="ECO:0000256" key="1">
    <source>
        <dbReference type="ARBA" id="ARBA00004651"/>
    </source>
</evidence>
<comment type="subcellular location">
    <subcellularLocation>
        <location evidence="1">Cell membrane</location>
        <topology evidence="1">Multi-pass membrane protein</topology>
    </subcellularLocation>
</comment>
<evidence type="ECO:0000256" key="2">
    <source>
        <dbReference type="ARBA" id="ARBA00022475"/>
    </source>
</evidence>
<dbReference type="AlphaFoldDB" id="A0A2Z3YZM5"/>
<gene>
    <name evidence="8" type="ORF">Csp1_20060</name>
</gene>
<evidence type="ECO:0000313" key="8">
    <source>
        <dbReference type="EMBL" id="AWT26773.1"/>
    </source>
</evidence>
<dbReference type="STRING" id="1737425.GCA_900049755_02066"/>
<dbReference type="PANTHER" id="PTHR40077:SF2">
    <property type="entry name" value="MEMBRANE PROTEIN"/>
    <property type="match status" value="1"/>
</dbReference>
<dbReference type="InterPro" id="IPR023845">
    <property type="entry name" value="DUF3817_TM"/>
</dbReference>